<evidence type="ECO:0000256" key="1">
    <source>
        <dbReference type="SAM" id="Phobius"/>
    </source>
</evidence>
<sequence>MLFRSFWASFFGSRSLLFGLFHLFLGFGSLGSIACLRSWPFYGIWTWQPASFCFGGSGRIPGKLKNFCWLVIKRREQSLLDQSIIITVYIHAVCAASWLISLEAANHADKGPVVLG</sequence>
<keyword evidence="1" id="KW-0812">Transmembrane</keyword>
<keyword evidence="1" id="KW-1133">Transmembrane helix</keyword>
<protein>
    <submittedName>
        <fullName evidence="3">Uncharacterized protein LOC120260887 isoform X1</fullName>
    </submittedName>
</protein>
<reference evidence="3" key="1">
    <citation type="submission" date="2025-08" db="UniProtKB">
        <authorList>
            <consortium name="RefSeq"/>
        </authorList>
    </citation>
    <scope>IDENTIFICATION</scope>
</reference>
<name>A0AB40BBR2_DIOCR</name>
<keyword evidence="2" id="KW-1185">Reference proteome</keyword>
<keyword evidence="1" id="KW-0472">Membrane</keyword>
<accession>A0AB40BBR2</accession>
<evidence type="ECO:0000313" key="3">
    <source>
        <dbReference type="RefSeq" id="XP_039124392.1"/>
    </source>
</evidence>
<gene>
    <name evidence="3" type="primary">LOC120260887</name>
</gene>
<dbReference type="AlphaFoldDB" id="A0AB40BBR2"/>
<dbReference type="Proteomes" id="UP001515500">
    <property type="component" value="Chromosome 5"/>
</dbReference>
<dbReference type="GeneID" id="120260887"/>
<evidence type="ECO:0000313" key="2">
    <source>
        <dbReference type="Proteomes" id="UP001515500"/>
    </source>
</evidence>
<proteinExistence type="predicted"/>
<organism evidence="2 3">
    <name type="scientific">Dioscorea cayennensis subsp. rotundata</name>
    <name type="common">White Guinea yam</name>
    <name type="synonym">Dioscorea rotundata</name>
    <dbReference type="NCBI Taxonomy" id="55577"/>
    <lineage>
        <taxon>Eukaryota</taxon>
        <taxon>Viridiplantae</taxon>
        <taxon>Streptophyta</taxon>
        <taxon>Embryophyta</taxon>
        <taxon>Tracheophyta</taxon>
        <taxon>Spermatophyta</taxon>
        <taxon>Magnoliopsida</taxon>
        <taxon>Liliopsida</taxon>
        <taxon>Dioscoreales</taxon>
        <taxon>Dioscoreaceae</taxon>
        <taxon>Dioscorea</taxon>
    </lineage>
</organism>
<feature type="transmembrane region" description="Helical" evidence="1">
    <location>
        <begin position="79"/>
        <end position="100"/>
    </location>
</feature>
<dbReference type="PROSITE" id="PS51257">
    <property type="entry name" value="PROKAR_LIPOPROTEIN"/>
    <property type="match status" value="1"/>
</dbReference>
<dbReference type="RefSeq" id="XP_039124392.1">
    <property type="nucleotide sequence ID" value="XM_039268458.1"/>
</dbReference>